<gene>
    <name evidence="4" type="ORF">GCM10010967_11690</name>
</gene>
<keyword evidence="5" id="KW-1185">Reference proteome</keyword>
<dbReference type="InterPro" id="IPR017221">
    <property type="entry name" value="DUF34/NIF3_bac"/>
</dbReference>
<proteinExistence type="inferred from homology"/>
<dbReference type="InterPro" id="IPR015867">
    <property type="entry name" value="N-reg_PII/ATP_PRibTrfase_C"/>
</dbReference>
<keyword evidence="2 3" id="KW-0479">Metal-binding</keyword>
<organism evidence="4 5">
    <name type="scientific">Dyadobacter beijingensis</name>
    <dbReference type="NCBI Taxonomy" id="365489"/>
    <lineage>
        <taxon>Bacteria</taxon>
        <taxon>Pseudomonadati</taxon>
        <taxon>Bacteroidota</taxon>
        <taxon>Cytophagia</taxon>
        <taxon>Cytophagales</taxon>
        <taxon>Spirosomataceae</taxon>
        <taxon>Dyadobacter</taxon>
    </lineage>
</organism>
<accession>A0ABQ2HIQ8</accession>
<dbReference type="Gene3D" id="3.40.1390.30">
    <property type="entry name" value="NIF3 (NGG1p interacting factor 3)-like"/>
    <property type="match status" value="1"/>
</dbReference>
<evidence type="ECO:0000313" key="5">
    <source>
        <dbReference type="Proteomes" id="UP000632339"/>
    </source>
</evidence>
<reference evidence="5" key="1">
    <citation type="journal article" date="2019" name="Int. J. Syst. Evol. Microbiol.">
        <title>The Global Catalogue of Microorganisms (GCM) 10K type strain sequencing project: providing services to taxonomists for standard genome sequencing and annotation.</title>
        <authorList>
            <consortium name="The Broad Institute Genomics Platform"/>
            <consortium name="The Broad Institute Genome Sequencing Center for Infectious Disease"/>
            <person name="Wu L."/>
            <person name="Ma J."/>
        </authorList>
    </citation>
    <scope>NUCLEOTIDE SEQUENCE [LARGE SCALE GENOMIC DNA]</scope>
    <source>
        <strain evidence="5">CGMCC 1.6375</strain>
    </source>
</reference>
<dbReference type="PANTHER" id="PTHR13799">
    <property type="entry name" value="NGG1 INTERACTING FACTOR 3"/>
    <property type="match status" value="1"/>
</dbReference>
<evidence type="ECO:0000256" key="1">
    <source>
        <dbReference type="ARBA" id="ARBA00006964"/>
    </source>
</evidence>
<name>A0ABQ2HIQ8_9BACT</name>
<dbReference type="NCBIfam" id="TIGR00486">
    <property type="entry name" value="YbgI_SA1388"/>
    <property type="match status" value="1"/>
</dbReference>
<dbReference type="EMBL" id="BMLI01000001">
    <property type="protein sequence ID" value="GGM81519.1"/>
    <property type="molecule type" value="Genomic_DNA"/>
</dbReference>
<dbReference type="SUPFAM" id="SSF102705">
    <property type="entry name" value="NIF3 (NGG1p interacting factor 3)-like"/>
    <property type="match status" value="1"/>
</dbReference>
<dbReference type="InterPro" id="IPR002678">
    <property type="entry name" value="DUF34/NIF3"/>
</dbReference>
<dbReference type="InterPro" id="IPR036069">
    <property type="entry name" value="DUF34/NIF3_sf"/>
</dbReference>
<evidence type="ECO:0000313" key="4">
    <source>
        <dbReference type="EMBL" id="GGM81519.1"/>
    </source>
</evidence>
<dbReference type="Gene3D" id="3.30.70.120">
    <property type="match status" value="1"/>
</dbReference>
<evidence type="ECO:0000256" key="3">
    <source>
        <dbReference type="PIRNR" id="PIRNR037489"/>
    </source>
</evidence>
<sequence length="366" mass="40554">MTFIKEILTELENLAPLPYQEDYDNAGLLVGSPDTEVTGILFTLDITEAIVEEAIRRQCNLIIAHHPIIFKGLKKLNGKNYVERTVIKAIKNDIALYATHTNLDHVTGGVNWQIAKRLGLRNIKVLAPKKQILTKLAFFCPVENTQEVLNALFEAGAGEIGDYRNCSFRTEGLGTFLPGDAANPAIGSRGQLETVKEHRVEVMLPSHLEARVLQTLRRAHPYEEVAYYMSALENEDQEVGAGAIGELSEPMDAAAFLSHLKGQMDASIVKHTEPLNKPIRHVAVCGGAGSFLLRNAISAGADVFVTADYKYHEFFDAEGRIMICDIGHYESEVFTKNLLHDYISGKFSNFALCLSEISTNPVRYFS</sequence>
<dbReference type="PANTHER" id="PTHR13799:SF14">
    <property type="entry name" value="GTP CYCLOHYDROLASE 1 TYPE 2 HOMOLOG"/>
    <property type="match status" value="1"/>
</dbReference>
<comment type="similarity">
    <text evidence="1 3">Belongs to the GTP cyclohydrolase I type 2/NIF3 family.</text>
</comment>
<comment type="caution">
    <text evidence="4">The sequence shown here is derived from an EMBL/GenBank/DDBJ whole genome shotgun (WGS) entry which is preliminary data.</text>
</comment>
<dbReference type="PIRSF" id="PIRSF037489">
    <property type="entry name" value="UCP037489_NIF3_YqfO"/>
    <property type="match status" value="1"/>
</dbReference>
<dbReference type="Pfam" id="PF01784">
    <property type="entry name" value="DUF34_NIF3"/>
    <property type="match status" value="1"/>
</dbReference>
<dbReference type="Proteomes" id="UP000632339">
    <property type="component" value="Unassembled WGS sequence"/>
</dbReference>
<protein>
    <recommendedName>
        <fullName evidence="3">GTP cyclohydrolase 1 type 2 homolog</fullName>
    </recommendedName>
</protein>
<evidence type="ECO:0000256" key="2">
    <source>
        <dbReference type="ARBA" id="ARBA00022723"/>
    </source>
</evidence>
<dbReference type="RefSeq" id="WP_019942539.1">
    <property type="nucleotide sequence ID" value="NZ_BMLI01000001.1"/>
</dbReference>